<evidence type="ECO:0000313" key="3">
    <source>
        <dbReference type="Proteomes" id="UP000254176"/>
    </source>
</evidence>
<evidence type="ECO:0000313" key="2">
    <source>
        <dbReference type="EMBL" id="SUA29913.1"/>
    </source>
</evidence>
<keyword evidence="1" id="KW-0812">Transmembrane</keyword>
<protein>
    <submittedName>
        <fullName evidence="2">Uncharacterized protein</fullName>
    </submittedName>
</protein>
<feature type="transmembrane region" description="Helical" evidence="1">
    <location>
        <begin position="7"/>
        <end position="28"/>
    </location>
</feature>
<name>A0A1V3SM89_NEIME</name>
<reference evidence="2 3" key="1">
    <citation type="submission" date="2018-06" db="EMBL/GenBank/DDBJ databases">
        <authorList>
            <consortium name="Pathogen Informatics"/>
            <person name="Doyle S."/>
        </authorList>
    </citation>
    <scope>NUCLEOTIDE SEQUENCE [LARGE SCALE GENOMIC DNA]</scope>
    <source>
        <strain evidence="2 3">NCTC8554</strain>
    </source>
</reference>
<dbReference type="Proteomes" id="UP000254176">
    <property type="component" value="Unassembled WGS sequence"/>
</dbReference>
<keyword evidence="1" id="KW-0472">Membrane</keyword>
<keyword evidence="1" id="KW-1133">Transmembrane helix</keyword>
<accession>A0A1V3SM89</accession>
<dbReference type="EMBL" id="UGRP01000002">
    <property type="protein sequence ID" value="SUA29913.1"/>
    <property type="molecule type" value="Genomic_DNA"/>
</dbReference>
<gene>
    <name evidence="2" type="ORF">NCTC8554_01946</name>
</gene>
<dbReference type="AlphaFoldDB" id="A0A1V3SM89"/>
<sequence length="82" mass="9753">MWIKDCGVFCLSIWFDVILISISCGYYISLLCTNTQSFLMLERIRRPCRREILIFLIRNRKPLLHLLNNLGYFLGIEKHLGF</sequence>
<organism evidence="2 3">
    <name type="scientific">Neisseria meningitidis</name>
    <dbReference type="NCBI Taxonomy" id="487"/>
    <lineage>
        <taxon>Bacteria</taxon>
        <taxon>Pseudomonadati</taxon>
        <taxon>Pseudomonadota</taxon>
        <taxon>Betaproteobacteria</taxon>
        <taxon>Neisseriales</taxon>
        <taxon>Neisseriaceae</taxon>
        <taxon>Neisseria</taxon>
    </lineage>
</organism>
<evidence type="ECO:0000256" key="1">
    <source>
        <dbReference type="SAM" id="Phobius"/>
    </source>
</evidence>
<proteinExistence type="predicted"/>